<dbReference type="GO" id="GO:0004177">
    <property type="term" value="F:aminopeptidase activity"/>
    <property type="evidence" value="ECO:0007669"/>
    <property type="project" value="UniProtKB-KW"/>
</dbReference>
<dbReference type="InterPro" id="IPR050278">
    <property type="entry name" value="Serine_Prot_S9B/DPPIV"/>
</dbReference>
<evidence type="ECO:0000256" key="3">
    <source>
        <dbReference type="ARBA" id="ARBA00010036"/>
    </source>
</evidence>
<evidence type="ECO:0000256" key="1">
    <source>
        <dbReference type="ARBA" id="ARBA00004606"/>
    </source>
</evidence>
<feature type="domain" description="Peptidase S9 prolyl oligopeptidase catalytic" evidence="17">
    <location>
        <begin position="575"/>
        <end position="778"/>
    </location>
</feature>
<dbReference type="Pfam" id="PF00326">
    <property type="entry name" value="Peptidase_S9"/>
    <property type="match status" value="1"/>
</dbReference>
<dbReference type="FunFam" id="3.40.50.1820:FF:000003">
    <property type="entry name" value="Dipeptidyl peptidase 4"/>
    <property type="match status" value="1"/>
</dbReference>
<keyword evidence="9" id="KW-0378">Hydrolase</keyword>
<evidence type="ECO:0000256" key="12">
    <source>
        <dbReference type="ARBA" id="ARBA00022989"/>
    </source>
</evidence>
<dbReference type="GO" id="GO:0008239">
    <property type="term" value="F:dipeptidyl-peptidase activity"/>
    <property type="evidence" value="ECO:0007669"/>
    <property type="project" value="TreeGrafter"/>
</dbReference>
<dbReference type="PANTHER" id="PTHR11731:SF200">
    <property type="entry name" value="DIPEPTIDYL PEPTIDASE 10, ISOFORM B"/>
    <property type="match status" value="1"/>
</dbReference>
<keyword evidence="7" id="KW-0812">Transmembrane</keyword>
<keyword evidence="13" id="KW-0472">Membrane</keyword>
<keyword evidence="8" id="KW-0732">Signal</keyword>
<evidence type="ECO:0000256" key="5">
    <source>
        <dbReference type="ARBA" id="ARBA00022525"/>
    </source>
</evidence>
<evidence type="ECO:0000313" key="20">
    <source>
        <dbReference type="Proteomes" id="UP000639338"/>
    </source>
</evidence>
<keyword evidence="14" id="KW-0325">Glycoprotein</keyword>
<keyword evidence="4" id="KW-0031">Aminopeptidase</keyword>
<accession>A0A834Y2C5</accession>
<gene>
    <name evidence="19" type="ORF">HCN44_002357</name>
</gene>
<keyword evidence="6" id="KW-0645">Protease</keyword>
<keyword evidence="11" id="KW-0735">Signal-anchor</keyword>
<dbReference type="Proteomes" id="UP000639338">
    <property type="component" value="Unassembled WGS sequence"/>
</dbReference>
<dbReference type="Gene3D" id="3.40.50.1820">
    <property type="entry name" value="alpha/beta hydrolase"/>
    <property type="match status" value="1"/>
</dbReference>
<protein>
    <recommendedName>
        <fullName evidence="16">Venom dipeptidyl peptidase 4</fullName>
    </recommendedName>
</protein>
<evidence type="ECO:0000256" key="13">
    <source>
        <dbReference type="ARBA" id="ARBA00023136"/>
    </source>
</evidence>
<evidence type="ECO:0000256" key="11">
    <source>
        <dbReference type="ARBA" id="ARBA00022968"/>
    </source>
</evidence>
<evidence type="ECO:0000256" key="16">
    <source>
        <dbReference type="ARBA" id="ARBA00072929"/>
    </source>
</evidence>
<keyword evidence="20" id="KW-1185">Reference proteome</keyword>
<evidence type="ECO:0000313" key="19">
    <source>
        <dbReference type="EMBL" id="KAF7996711.1"/>
    </source>
</evidence>
<proteinExistence type="inferred from homology"/>
<comment type="subcellular location">
    <subcellularLocation>
        <location evidence="15">Endomembrane system</location>
        <topology evidence="15">Single-pass membrane protein</topology>
    </subcellularLocation>
    <subcellularLocation>
        <location evidence="1">Membrane</location>
        <topology evidence="1">Single-pass type II membrane protein</topology>
    </subcellularLocation>
    <subcellularLocation>
        <location evidence="2">Secreted</location>
    </subcellularLocation>
</comment>
<evidence type="ECO:0000256" key="9">
    <source>
        <dbReference type="ARBA" id="ARBA00022801"/>
    </source>
</evidence>
<dbReference type="InterPro" id="IPR029058">
    <property type="entry name" value="AB_hydrolase_fold"/>
</dbReference>
<feature type="domain" description="Dipeptidylpeptidase IV N-terminal" evidence="18">
    <location>
        <begin position="108"/>
        <end position="490"/>
    </location>
</feature>
<dbReference type="AlphaFoldDB" id="A0A834Y2C5"/>
<dbReference type="Gene3D" id="2.140.10.30">
    <property type="entry name" value="Dipeptidylpeptidase IV, N-terminal domain"/>
    <property type="match status" value="1"/>
</dbReference>
<evidence type="ECO:0000256" key="10">
    <source>
        <dbReference type="ARBA" id="ARBA00022825"/>
    </source>
</evidence>
<evidence type="ECO:0000256" key="8">
    <source>
        <dbReference type="ARBA" id="ARBA00022729"/>
    </source>
</evidence>
<dbReference type="PANTHER" id="PTHR11731">
    <property type="entry name" value="PROTEASE FAMILY S9B,C DIPEPTIDYL-PEPTIDASE IV-RELATED"/>
    <property type="match status" value="1"/>
</dbReference>
<dbReference type="GO" id="GO:0005576">
    <property type="term" value="C:extracellular region"/>
    <property type="evidence" value="ECO:0007669"/>
    <property type="project" value="UniProtKB-SubCell"/>
</dbReference>
<evidence type="ECO:0000256" key="14">
    <source>
        <dbReference type="ARBA" id="ARBA00023180"/>
    </source>
</evidence>
<name>A0A834Y2C5_APHGI</name>
<comment type="caution">
    <text evidence="19">The sequence shown here is derived from an EMBL/GenBank/DDBJ whole genome shotgun (WGS) entry which is preliminary data.</text>
</comment>
<dbReference type="EMBL" id="JACMRX010000001">
    <property type="protein sequence ID" value="KAF7996711.1"/>
    <property type="molecule type" value="Genomic_DNA"/>
</dbReference>
<dbReference type="SUPFAM" id="SSF53474">
    <property type="entry name" value="alpha/beta-Hydrolases"/>
    <property type="match status" value="1"/>
</dbReference>
<dbReference type="GO" id="GO:0005886">
    <property type="term" value="C:plasma membrane"/>
    <property type="evidence" value="ECO:0007669"/>
    <property type="project" value="TreeGrafter"/>
</dbReference>
<keyword evidence="12" id="KW-1133">Transmembrane helix</keyword>
<comment type="similarity">
    <text evidence="3">Belongs to the peptidase S9B family. DPPIV subfamily.</text>
</comment>
<keyword evidence="5" id="KW-0964">Secreted</keyword>
<dbReference type="GO" id="GO:0008236">
    <property type="term" value="F:serine-type peptidase activity"/>
    <property type="evidence" value="ECO:0007669"/>
    <property type="project" value="UniProtKB-KW"/>
</dbReference>
<evidence type="ECO:0000256" key="6">
    <source>
        <dbReference type="ARBA" id="ARBA00022670"/>
    </source>
</evidence>
<dbReference type="InterPro" id="IPR002469">
    <property type="entry name" value="Peptidase_S9B_N"/>
</dbReference>
<evidence type="ECO:0000256" key="15">
    <source>
        <dbReference type="ARBA" id="ARBA00037847"/>
    </source>
</evidence>
<dbReference type="OrthoDB" id="16520at2759"/>
<dbReference type="GO" id="GO:0012505">
    <property type="term" value="C:endomembrane system"/>
    <property type="evidence" value="ECO:0007669"/>
    <property type="project" value="UniProtKB-SubCell"/>
</dbReference>
<evidence type="ECO:0000259" key="17">
    <source>
        <dbReference type="Pfam" id="PF00326"/>
    </source>
</evidence>
<dbReference type="InterPro" id="IPR001375">
    <property type="entry name" value="Peptidase_S9_cat"/>
</dbReference>
<evidence type="ECO:0000256" key="2">
    <source>
        <dbReference type="ARBA" id="ARBA00004613"/>
    </source>
</evidence>
<dbReference type="Pfam" id="PF00930">
    <property type="entry name" value="DPPIV_N"/>
    <property type="match status" value="1"/>
</dbReference>
<dbReference type="GO" id="GO:0006508">
    <property type="term" value="P:proteolysis"/>
    <property type="evidence" value="ECO:0007669"/>
    <property type="project" value="UniProtKB-KW"/>
</dbReference>
<evidence type="ECO:0000256" key="7">
    <source>
        <dbReference type="ARBA" id="ARBA00022692"/>
    </source>
</evidence>
<evidence type="ECO:0000256" key="4">
    <source>
        <dbReference type="ARBA" id="ARBA00022438"/>
    </source>
</evidence>
<organism evidence="19 20">
    <name type="scientific">Aphidius gifuensis</name>
    <name type="common">Parasitoid wasp</name>
    <dbReference type="NCBI Taxonomy" id="684658"/>
    <lineage>
        <taxon>Eukaryota</taxon>
        <taxon>Metazoa</taxon>
        <taxon>Ecdysozoa</taxon>
        <taxon>Arthropoda</taxon>
        <taxon>Hexapoda</taxon>
        <taxon>Insecta</taxon>
        <taxon>Pterygota</taxon>
        <taxon>Neoptera</taxon>
        <taxon>Endopterygota</taxon>
        <taxon>Hymenoptera</taxon>
        <taxon>Apocrita</taxon>
        <taxon>Ichneumonoidea</taxon>
        <taxon>Braconidae</taxon>
        <taxon>Aphidiinae</taxon>
        <taxon>Aphidius</taxon>
    </lineage>
</organism>
<sequence length="781" mass="89792">MQRENKFIMEKINLPYIKKNLIIVILILFYFNDNTILVESKKSTITLDNILHGEFLTGSFDGTWINDNEIVYRHENGSYMSYKIDVDQSSLYKNVINKLVDYDNYKVSADEGYILLSKKVKGAYETKTSFEYRVVNLTTLDERSLIVDNSSIHQYAIWTPEGNGIVVVHKNNIFYRPKIEHEGFYQITNDGVERLIYNGVSNLKASGLWAPAILFSPSGKFIAFESYDDSNVGIIDIPFYGNISDNLSYQYPWSNSYHYSKAGSMISISSVFYVDLQLVAESYGTKIEPIRIRQPSGLTNNNTIFYNILFPNDNIIIVSWNNRIQNELYVVTHNIVKSIDKTVLKIVQNNGWIAASTEPYFNNNANKFLIIIPQKQFDNDYWNHLVMVKINEIDGNSVMYPLTSGRFVVTEIIAWDEQKSLVYYLATVADEPSQQQFYRLSTLDINPKPECLSCNIKSENKGLPCLYNEASMSPLREKFVLKCGGPDVPHISIYNTNDSTKIMTWNDNIKIAKLINDTAQPIVMKLKVPISADFEADVKLFIPPDADLNGSIKYPLLIHVYAGPEFFQVTEEFRVNWGTYLVTNKNFIYAVIDGRGSGRRSNSMLFSVYRNLGTVEIYDQINVTRYLQNKFSFIDKKKTAIWGWSYGGYAAGMSMALDDKNTFKCGISVAPVTDWRLYNSKYTESYMGLPSLDDNYDGYEQAQLINKAKNIKSNSYYLIHGTLDDTVHHQHSLLLAEELEKNNIIFRQQMYTNEDHSMGKLRKHLFLSMFNFLDECLHKLE</sequence>
<reference evidence="19 20" key="1">
    <citation type="submission" date="2020-08" db="EMBL/GenBank/DDBJ databases">
        <title>Aphidius gifuensis genome sequencing and assembly.</title>
        <authorList>
            <person name="Du Z."/>
        </authorList>
    </citation>
    <scope>NUCLEOTIDE SEQUENCE [LARGE SCALE GENOMIC DNA]</scope>
    <source>
        <strain evidence="19">YNYX2018</strain>
        <tissue evidence="19">Adults</tissue>
    </source>
</reference>
<dbReference type="SUPFAM" id="SSF82171">
    <property type="entry name" value="DPP6 N-terminal domain-like"/>
    <property type="match status" value="1"/>
</dbReference>
<evidence type="ECO:0000259" key="18">
    <source>
        <dbReference type="Pfam" id="PF00930"/>
    </source>
</evidence>
<keyword evidence="10" id="KW-0720">Serine protease</keyword>